<dbReference type="EMBL" id="PVWJ01000033">
    <property type="protein sequence ID" value="PSB03414.1"/>
    <property type="molecule type" value="Genomic_DNA"/>
</dbReference>
<dbReference type="GO" id="GO:0030170">
    <property type="term" value="F:pyridoxal phosphate binding"/>
    <property type="evidence" value="ECO:0007669"/>
    <property type="project" value="TreeGrafter"/>
</dbReference>
<gene>
    <name evidence="4" type="ORF">C7B64_08740</name>
</gene>
<keyword evidence="5" id="KW-1185">Reference proteome</keyword>
<dbReference type="InterPro" id="IPR015424">
    <property type="entry name" value="PyrdxlP-dep_Trfase"/>
</dbReference>
<dbReference type="InterPro" id="IPR015422">
    <property type="entry name" value="PyrdxlP-dep_Trfase_small"/>
</dbReference>
<dbReference type="Pfam" id="PF01041">
    <property type="entry name" value="DegT_DnrJ_EryC1"/>
    <property type="match status" value="1"/>
</dbReference>
<sequence>MEIRLFKPCVGEEELANIREVFDRSWLGLGPLVTKFEQEWNRYIGATSSIGVNSGTAALHLALTAYNFPPGSKVLVTALTFVSTATAILYNHLEPVFVDVDPHTLSMSLEDLQKKLTKDCVAVMAVHFGGHPVAMEELMKIAKENNLVVIEDCAHCAGGAYKGKKLGTWGDIGCFSFEEKKGMTTGDGGMISSHNSELIEPLRANRWIGIDKDTWKRVADYTATGAIDSRHWYYEVAVLGYKYNMNDLMAAIGLAQLQKLDWMNQQRRRIIQRYLQGIQDCQQIQPLYPYELEDSAYWIFGVRCHERDRLIVSLKQKGIATGVHYMPLPLHPLFHKYPSEIPVAKEVWETIITLPLFPELKDEEIDYVVAALCEFDRQ</sequence>
<dbReference type="InterPro" id="IPR000653">
    <property type="entry name" value="DegT/StrS_aminotransferase"/>
</dbReference>
<reference evidence="4 5" key="1">
    <citation type="submission" date="2018-02" db="EMBL/GenBank/DDBJ databases">
        <authorList>
            <person name="Cohen D.B."/>
            <person name="Kent A.D."/>
        </authorList>
    </citation>
    <scope>NUCLEOTIDE SEQUENCE [LARGE SCALE GENOMIC DNA]</scope>
    <source>
        <strain evidence="4 5">CCAP 1448/3</strain>
    </source>
</reference>
<keyword evidence="2 3" id="KW-0663">Pyridoxal phosphate</keyword>
<organism evidence="4 5">
    <name type="scientific">Merismopedia glauca CCAP 1448/3</name>
    <dbReference type="NCBI Taxonomy" id="1296344"/>
    <lineage>
        <taxon>Bacteria</taxon>
        <taxon>Bacillati</taxon>
        <taxon>Cyanobacteriota</taxon>
        <taxon>Cyanophyceae</taxon>
        <taxon>Synechococcales</taxon>
        <taxon>Merismopediaceae</taxon>
        <taxon>Merismopedia</taxon>
    </lineage>
</organism>
<dbReference type="GO" id="GO:0000271">
    <property type="term" value="P:polysaccharide biosynthetic process"/>
    <property type="evidence" value="ECO:0007669"/>
    <property type="project" value="TreeGrafter"/>
</dbReference>
<dbReference type="Gene3D" id="3.40.640.10">
    <property type="entry name" value="Type I PLP-dependent aspartate aminotransferase-like (Major domain)"/>
    <property type="match status" value="1"/>
</dbReference>
<dbReference type="PANTHER" id="PTHR30244:SF34">
    <property type="entry name" value="DTDP-4-AMINO-4,6-DIDEOXYGALACTOSE TRANSAMINASE"/>
    <property type="match status" value="1"/>
</dbReference>
<dbReference type="RefSeq" id="WP_106288262.1">
    <property type="nucleotide sequence ID" value="NZ_CAWNTC010000005.1"/>
</dbReference>
<dbReference type="OrthoDB" id="9810913at2"/>
<feature type="modified residue" description="N6-(pyridoxal phosphate)lysine" evidence="2">
    <location>
        <position position="181"/>
    </location>
</feature>
<dbReference type="SUPFAM" id="SSF53383">
    <property type="entry name" value="PLP-dependent transferases"/>
    <property type="match status" value="1"/>
</dbReference>
<dbReference type="PIRSF" id="PIRSF000390">
    <property type="entry name" value="PLP_StrS"/>
    <property type="match status" value="1"/>
</dbReference>
<feature type="active site" description="Proton acceptor" evidence="1">
    <location>
        <position position="181"/>
    </location>
</feature>
<protein>
    <submittedName>
        <fullName evidence="4">UDP-4-amino-4-deoxy-L-arabinose-oxoglutarate aminotransferase</fullName>
    </submittedName>
</protein>
<dbReference type="Proteomes" id="UP000238762">
    <property type="component" value="Unassembled WGS sequence"/>
</dbReference>
<dbReference type="AlphaFoldDB" id="A0A2T1C5B0"/>
<dbReference type="InterPro" id="IPR015421">
    <property type="entry name" value="PyrdxlP-dep_Trfase_major"/>
</dbReference>
<evidence type="ECO:0000256" key="1">
    <source>
        <dbReference type="PIRSR" id="PIRSR000390-1"/>
    </source>
</evidence>
<evidence type="ECO:0000256" key="3">
    <source>
        <dbReference type="RuleBase" id="RU004508"/>
    </source>
</evidence>
<keyword evidence="4" id="KW-0808">Transferase</keyword>
<dbReference type="GO" id="GO:0008483">
    <property type="term" value="F:transaminase activity"/>
    <property type="evidence" value="ECO:0007669"/>
    <property type="project" value="UniProtKB-KW"/>
</dbReference>
<comment type="similarity">
    <text evidence="3">Belongs to the DegT/DnrJ/EryC1 family.</text>
</comment>
<keyword evidence="4" id="KW-0032">Aminotransferase</keyword>
<dbReference type="CDD" id="cd00616">
    <property type="entry name" value="AHBA_syn"/>
    <property type="match status" value="1"/>
</dbReference>
<dbReference type="Gene3D" id="3.90.1150.10">
    <property type="entry name" value="Aspartate Aminotransferase, domain 1"/>
    <property type="match status" value="1"/>
</dbReference>
<dbReference type="PANTHER" id="PTHR30244">
    <property type="entry name" value="TRANSAMINASE"/>
    <property type="match status" value="1"/>
</dbReference>
<evidence type="ECO:0000313" key="4">
    <source>
        <dbReference type="EMBL" id="PSB03414.1"/>
    </source>
</evidence>
<evidence type="ECO:0000313" key="5">
    <source>
        <dbReference type="Proteomes" id="UP000238762"/>
    </source>
</evidence>
<reference evidence="4 5" key="2">
    <citation type="submission" date="2018-03" db="EMBL/GenBank/DDBJ databases">
        <title>The ancient ancestry and fast evolution of plastids.</title>
        <authorList>
            <person name="Moore K.R."/>
            <person name="Magnabosco C."/>
            <person name="Momper L."/>
            <person name="Gold D.A."/>
            <person name="Bosak T."/>
            <person name="Fournier G.P."/>
        </authorList>
    </citation>
    <scope>NUCLEOTIDE SEQUENCE [LARGE SCALE GENOMIC DNA]</scope>
    <source>
        <strain evidence="4 5">CCAP 1448/3</strain>
    </source>
</reference>
<proteinExistence type="inferred from homology"/>
<comment type="caution">
    <text evidence="4">The sequence shown here is derived from an EMBL/GenBank/DDBJ whole genome shotgun (WGS) entry which is preliminary data.</text>
</comment>
<name>A0A2T1C5B0_9CYAN</name>
<accession>A0A2T1C5B0</accession>
<evidence type="ECO:0000256" key="2">
    <source>
        <dbReference type="PIRSR" id="PIRSR000390-2"/>
    </source>
</evidence>